<accession>A0A5K7Z8G3</accession>
<dbReference type="EMBL" id="AP021875">
    <property type="protein sequence ID" value="BBO72767.1"/>
    <property type="molecule type" value="Genomic_DNA"/>
</dbReference>
<sequence>MQFTTKDIENLCGLKQNTLHLYIQAGALTPDIDPGKGTGKTRLLSGINFVQAVIIANMIDHGLPRRAIVEMMKSLNQDRGRLDPDELPNHGTVYVAFFKIRGRWVHSFLDQDESGRILFADVLGLAGFSHLFNLSHILGAYAEIVFKKYS</sequence>
<reference evidence="1 2" key="1">
    <citation type="submission" date="2019-11" db="EMBL/GenBank/DDBJ databases">
        <title>Comparative genomics of hydrocarbon-degrading Desulfosarcina strains.</title>
        <authorList>
            <person name="Watanabe M."/>
            <person name="Kojima H."/>
            <person name="Fukui M."/>
        </authorList>
    </citation>
    <scope>NUCLEOTIDE SEQUENCE [LARGE SCALE GENOMIC DNA]</scope>
    <source>
        <strain evidence="1 2">PP31</strain>
    </source>
</reference>
<proteinExistence type="predicted"/>
<evidence type="ECO:0000313" key="2">
    <source>
        <dbReference type="Proteomes" id="UP000427769"/>
    </source>
</evidence>
<dbReference type="Proteomes" id="UP000427769">
    <property type="component" value="Chromosome"/>
</dbReference>
<keyword evidence="2" id="KW-1185">Reference proteome</keyword>
<dbReference type="KEGG" id="dwd:DSCW_01840"/>
<protein>
    <recommendedName>
        <fullName evidence="3">HTH merR-type domain-containing protein</fullName>
    </recommendedName>
</protein>
<evidence type="ECO:0000313" key="1">
    <source>
        <dbReference type="EMBL" id="BBO72767.1"/>
    </source>
</evidence>
<dbReference type="AlphaFoldDB" id="A0A5K7Z8G3"/>
<evidence type="ECO:0008006" key="3">
    <source>
        <dbReference type="Google" id="ProtNLM"/>
    </source>
</evidence>
<name>A0A5K7Z8G3_9BACT</name>
<organism evidence="1 2">
    <name type="scientific">Desulfosarcina widdelii</name>
    <dbReference type="NCBI Taxonomy" id="947919"/>
    <lineage>
        <taxon>Bacteria</taxon>
        <taxon>Pseudomonadati</taxon>
        <taxon>Thermodesulfobacteriota</taxon>
        <taxon>Desulfobacteria</taxon>
        <taxon>Desulfobacterales</taxon>
        <taxon>Desulfosarcinaceae</taxon>
        <taxon>Desulfosarcina</taxon>
    </lineage>
</organism>
<gene>
    <name evidence="1" type="ORF">DSCW_01840</name>
</gene>